<protein>
    <submittedName>
        <fullName evidence="1">Uncharacterized protein</fullName>
    </submittedName>
</protein>
<dbReference type="SFLD" id="SFLDG01129">
    <property type="entry name" value="C1.5:_HAD__Beta-PGM__Phosphata"/>
    <property type="match status" value="1"/>
</dbReference>
<name>A0A1F8AQR9_9BACT</name>
<dbReference type="PANTHER" id="PTHR43611">
    <property type="entry name" value="ALPHA-D-GLUCOSE 1-PHOSPHATE PHOSPHATASE"/>
    <property type="match status" value="1"/>
</dbReference>
<evidence type="ECO:0000313" key="2">
    <source>
        <dbReference type="Proteomes" id="UP000178603"/>
    </source>
</evidence>
<dbReference type="AlphaFoldDB" id="A0A1F8AQR9"/>
<comment type="caution">
    <text evidence="1">The sequence shown here is derived from an EMBL/GenBank/DDBJ whole genome shotgun (WGS) entry which is preliminary data.</text>
</comment>
<accession>A0A1F8AQR9</accession>
<sequence>MIQTKQKIKFIYFDVGGVVILDYSKTNKWNEMLADLGIPEEIKPKLNLLFDEHENKICVGEDINIFIQEARQKLGLSFQSNYDMTRDFVNRFEVNKPISKLIRKLKKDFMLGLLTNQYPGMLSMIIEKGLMPKVDWDVIIDSSLEKIRKPDPEIYLLAENKVKADPKSILFVDNKQSLLEPARKRGWQVFEYDPSNPEISTTRLQRFIYNQK</sequence>
<dbReference type="EMBL" id="MGGW01000018">
    <property type="protein sequence ID" value="OGM54106.1"/>
    <property type="molecule type" value="Genomic_DNA"/>
</dbReference>
<dbReference type="Pfam" id="PF00702">
    <property type="entry name" value="Hydrolase"/>
    <property type="match status" value="1"/>
</dbReference>
<dbReference type="PANTHER" id="PTHR43611:SF3">
    <property type="entry name" value="FLAVIN MONONUCLEOTIDE HYDROLASE 1, CHLOROPLATIC"/>
    <property type="match status" value="1"/>
</dbReference>
<dbReference type="InterPro" id="IPR006439">
    <property type="entry name" value="HAD-SF_hydro_IA"/>
</dbReference>
<proteinExistence type="predicted"/>
<dbReference type="Proteomes" id="UP000178603">
    <property type="component" value="Unassembled WGS sequence"/>
</dbReference>
<organism evidence="1 2">
    <name type="scientific">Candidatus Woesebacteria bacterium RIFCSPHIGHO2_12_FULL_41_24</name>
    <dbReference type="NCBI Taxonomy" id="1802510"/>
    <lineage>
        <taxon>Bacteria</taxon>
        <taxon>Candidatus Woeseibacteriota</taxon>
    </lineage>
</organism>
<dbReference type="PRINTS" id="PR00413">
    <property type="entry name" value="HADHALOGNASE"/>
</dbReference>
<dbReference type="InterPro" id="IPR036412">
    <property type="entry name" value="HAD-like_sf"/>
</dbReference>
<reference evidence="1 2" key="1">
    <citation type="journal article" date="2016" name="Nat. Commun.">
        <title>Thousands of microbial genomes shed light on interconnected biogeochemical processes in an aquifer system.</title>
        <authorList>
            <person name="Anantharaman K."/>
            <person name="Brown C.T."/>
            <person name="Hug L.A."/>
            <person name="Sharon I."/>
            <person name="Castelle C.J."/>
            <person name="Probst A.J."/>
            <person name="Thomas B.C."/>
            <person name="Singh A."/>
            <person name="Wilkins M.J."/>
            <person name="Karaoz U."/>
            <person name="Brodie E.L."/>
            <person name="Williams K.H."/>
            <person name="Hubbard S.S."/>
            <person name="Banfield J.F."/>
        </authorList>
    </citation>
    <scope>NUCLEOTIDE SEQUENCE [LARGE SCALE GENOMIC DNA]</scope>
</reference>
<dbReference type="SUPFAM" id="SSF56784">
    <property type="entry name" value="HAD-like"/>
    <property type="match status" value="1"/>
</dbReference>
<dbReference type="InterPro" id="IPR023214">
    <property type="entry name" value="HAD_sf"/>
</dbReference>
<dbReference type="Gene3D" id="3.40.50.1000">
    <property type="entry name" value="HAD superfamily/HAD-like"/>
    <property type="match status" value="1"/>
</dbReference>
<gene>
    <name evidence="1" type="ORF">A3E44_02800</name>
</gene>
<dbReference type="SFLD" id="SFLDS00003">
    <property type="entry name" value="Haloacid_Dehalogenase"/>
    <property type="match status" value="1"/>
</dbReference>
<evidence type="ECO:0000313" key="1">
    <source>
        <dbReference type="EMBL" id="OGM54106.1"/>
    </source>
</evidence>